<feature type="compositionally biased region" description="Polar residues" evidence="10">
    <location>
        <begin position="451"/>
        <end position="469"/>
    </location>
</feature>
<dbReference type="FunFam" id="1.10.20.10:FF:000002">
    <property type="entry name" value="Histone H4"/>
    <property type="match status" value="1"/>
</dbReference>
<keyword evidence="6 9" id="KW-0238">DNA-binding</keyword>
<dbReference type="GO" id="GO:0030527">
    <property type="term" value="F:structural constituent of chromatin"/>
    <property type="evidence" value="ECO:0007669"/>
    <property type="project" value="InterPro"/>
</dbReference>
<comment type="similarity">
    <text evidence="4 9">Belongs to the histone H4 family.</text>
</comment>
<dbReference type="InterPro" id="IPR001951">
    <property type="entry name" value="Histone_H4"/>
</dbReference>
<keyword evidence="5 9" id="KW-0158">Chromosome</keyword>
<evidence type="ECO:0000256" key="4">
    <source>
        <dbReference type="ARBA" id="ARBA00006564"/>
    </source>
</evidence>
<evidence type="ECO:0000256" key="1">
    <source>
        <dbReference type="ARBA" id="ARBA00002001"/>
    </source>
</evidence>
<dbReference type="SUPFAM" id="SSF57850">
    <property type="entry name" value="RING/U-box"/>
    <property type="match status" value="1"/>
</dbReference>
<evidence type="ECO:0000259" key="11">
    <source>
        <dbReference type="Pfam" id="PF15511"/>
    </source>
</evidence>
<dbReference type="PRINTS" id="PR00623">
    <property type="entry name" value="HISTONEH4"/>
</dbReference>
<dbReference type="InterPro" id="IPR013083">
    <property type="entry name" value="Znf_RING/FYVE/PHD"/>
</dbReference>
<dbReference type="SMART" id="SM00417">
    <property type="entry name" value="H4"/>
    <property type="match status" value="1"/>
</dbReference>
<feature type="domain" description="CENP-T/Histone H4 histone fold" evidence="11">
    <location>
        <begin position="45"/>
        <end position="96"/>
    </location>
</feature>
<evidence type="ECO:0000313" key="13">
    <source>
        <dbReference type="Proteomes" id="UP000596660"/>
    </source>
</evidence>
<dbReference type="Proteomes" id="UP000596660">
    <property type="component" value="Unplaced"/>
</dbReference>
<dbReference type="GO" id="GO:0003677">
    <property type="term" value="F:DNA binding"/>
    <property type="evidence" value="ECO:0007669"/>
    <property type="project" value="UniProtKB-KW"/>
</dbReference>
<evidence type="ECO:0000256" key="2">
    <source>
        <dbReference type="ARBA" id="ARBA00004123"/>
    </source>
</evidence>
<dbReference type="InterPro" id="IPR019809">
    <property type="entry name" value="Histone_H4_CS"/>
</dbReference>
<evidence type="ECO:0000256" key="8">
    <source>
        <dbReference type="ARBA" id="ARBA00023269"/>
    </source>
</evidence>
<reference evidence="12" key="2">
    <citation type="submission" date="2021-03" db="UniProtKB">
        <authorList>
            <consortium name="EnsemblPlants"/>
        </authorList>
    </citation>
    <scope>IDENTIFICATION</scope>
</reference>
<dbReference type="Gene3D" id="1.10.20.10">
    <property type="entry name" value="Histone, subunit A"/>
    <property type="match status" value="1"/>
</dbReference>
<dbReference type="Pfam" id="PF15511">
    <property type="entry name" value="CENP-T_C"/>
    <property type="match status" value="1"/>
</dbReference>
<evidence type="ECO:0000313" key="12">
    <source>
        <dbReference type="EnsemblPlants" id="AUR62030687-RA:cds"/>
    </source>
</evidence>
<dbReference type="CDD" id="cd22912">
    <property type="entry name" value="HFD_H4"/>
    <property type="match status" value="1"/>
</dbReference>
<dbReference type="Gene3D" id="3.30.40.10">
    <property type="entry name" value="Zinc/RING finger domain, C3HC4 (zinc finger)"/>
    <property type="match status" value="1"/>
</dbReference>
<dbReference type="GO" id="GO:0046982">
    <property type="term" value="F:protein heterodimerization activity"/>
    <property type="evidence" value="ECO:0007669"/>
    <property type="project" value="InterPro"/>
</dbReference>
<feature type="region of interest" description="Disordered" evidence="10">
    <location>
        <begin position="442"/>
        <end position="469"/>
    </location>
</feature>
<evidence type="ECO:0000256" key="5">
    <source>
        <dbReference type="ARBA" id="ARBA00022454"/>
    </source>
</evidence>
<sequence>MSGRGKGGKGLGKGGAKRHRKVLRDNIQGITKPAIRRLARRGGVKRISGLIYEETRGVLKIFLENVIRDAVTYTEHARRKTVTAMDVVYALKRQGRTLYGFGVEAVVPVRSSENGLPNTQLEWGSHALELSEMEIARESNNHSTATGTFVEGEVQEACDDTCCICLEDFCYSDPSTVTGCKHEFHLHCILECQQLLESMEQERSLRANRSRTQTEVYHPSLENLELHSPTDAGEVDLEEHIYQHLAAAAAMRSGQYVFRREGQRNRSSSQRHQPFFVFSTPNGPHDASVLTAINLVGGGGHVTSVSLGSASVLRRSSPDASVPVPLSTSLSDEDFSYKIRSNVEPANRQRVLSETQSFASQPSLGSQYTEEPSDLQSLSESLRTRFNSWSMRSKESISRNTRGLKKERLIARRNSVAELGSEVRREVNSGIAGLSRLMERLDSRVNKGSDHVSQSSHSGRGTRNDNSNE</sequence>
<dbReference type="PANTHER" id="PTHR10484">
    <property type="entry name" value="HISTONE H4"/>
    <property type="match status" value="1"/>
</dbReference>
<dbReference type="GO" id="GO:0005634">
    <property type="term" value="C:nucleus"/>
    <property type="evidence" value="ECO:0007669"/>
    <property type="project" value="UniProtKB-SubCell"/>
</dbReference>
<evidence type="ECO:0000256" key="10">
    <source>
        <dbReference type="SAM" id="MobiDB-lite"/>
    </source>
</evidence>
<feature type="region of interest" description="Disordered" evidence="10">
    <location>
        <begin position="356"/>
        <end position="376"/>
    </location>
</feature>
<keyword evidence="8 9" id="KW-0544">Nucleosome core</keyword>
<organism evidence="12 13">
    <name type="scientific">Chenopodium quinoa</name>
    <name type="common">Quinoa</name>
    <dbReference type="NCBI Taxonomy" id="63459"/>
    <lineage>
        <taxon>Eukaryota</taxon>
        <taxon>Viridiplantae</taxon>
        <taxon>Streptophyta</taxon>
        <taxon>Embryophyta</taxon>
        <taxon>Tracheophyta</taxon>
        <taxon>Spermatophyta</taxon>
        <taxon>Magnoliopsida</taxon>
        <taxon>eudicotyledons</taxon>
        <taxon>Gunneridae</taxon>
        <taxon>Pentapetalae</taxon>
        <taxon>Caryophyllales</taxon>
        <taxon>Chenopodiaceae</taxon>
        <taxon>Chenopodioideae</taxon>
        <taxon>Atripliceae</taxon>
        <taxon>Chenopodium</taxon>
    </lineage>
</organism>
<keyword evidence="7 9" id="KW-0539">Nucleus</keyword>
<evidence type="ECO:0000256" key="6">
    <source>
        <dbReference type="ARBA" id="ARBA00023125"/>
    </source>
</evidence>
<reference evidence="12" key="1">
    <citation type="journal article" date="2017" name="Nature">
        <title>The genome of Chenopodium quinoa.</title>
        <authorList>
            <person name="Jarvis D.E."/>
            <person name="Ho Y.S."/>
            <person name="Lightfoot D.J."/>
            <person name="Schmoeckel S.M."/>
            <person name="Li B."/>
            <person name="Borm T.J.A."/>
            <person name="Ohyanagi H."/>
            <person name="Mineta K."/>
            <person name="Michell C.T."/>
            <person name="Saber N."/>
            <person name="Kharbatia N.M."/>
            <person name="Rupper R.R."/>
            <person name="Sharp A.R."/>
            <person name="Dally N."/>
            <person name="Boughton B.A."/>
            <person name="Woo Y.H."/>
            <person name="Gao G."/>
            <person name="Schijlen E.G.W.M."/>
            <person name="Guo X."/>
            <person name="Momin A.A."/>
            <person name="Negrao S."/>
            <person name="Al-Babili S."/>
            <person name="Gehring C."/>
            <person name="Roessner U."/>
            <person name="Jung C."/>
            <person name="Murphy K."/>
            <person name="Arold S.T."/>
            <person name="Gojobori T."/>
            <person name="van der Linden C.G."/>
            <person name="van Loo E.N."/>
            <person name="Jellen E.N."/>
            <person name="Maughan P.J."/>
            <person name="Tester M."/>
        </authorList>
    </citation>
    <scope>NUCLEOTIDE SEQUENCE [LARGE SCALE GENOMIC DNA]</scope>
    <source>
        <strain evidence="12">cv. PI 614886</strain>
    </source>
</reference>
<evidence type="ECO:0000256" key="7">
    <source>
        <dbReference type="ARBA" id="ARBA00023242"/>
    </source>
</evidence>
<comment type="subunit">
    <text evidence="9">The nucleosome is a histone octamer containing two molecules each of H2A, H2B, H3 and H4 assembled in one H3-H4 heterotetramer and two H2A-H2B heterodimers. The octamer wraps approximately 147 bp of DNA.</text>
</comment>
<comment type="subcellular location">
    <subcellularLocation>
        <location evidence="3">Chromosome</location>
    </subcellularLocation>
    <subcellularLocation>
        <location evidence="2">Nucleus</location>
    </subcellularLocation>
</comment>
<dbReference type="InterPro" id="IPR035425">
    <property type="entry name" value="CENP-T/H4_C"/>
</dbReference>
<dbReference type="InterPro" id="IPR009072">
    <property type="entry name" value="Histone-fold"/>
</dbReference>
<proteinExistence type="inferred from homology"/>
<comment type="function">
    <text evidence="1 9">Core component of nucleosome. Nucleosomes wrap and compact DNA into chromatin, limiting DNA accessibility to the cellular machineries which require DNA as a template. Histones thereby play a central role in transcription regulation, DNA repair, DNA replication and chromosomal stability. DNA accessibility is regulated via a complex set of post-translational modifications of histones, also called histone code, and nucleosome remodeling.</text>
</comment>
<evidence type="ECO:0000256" key="3">
    <source>
        <dbReference type="ARBA" id="ARBA00004286"/>
    </source>
</evidence>
<protein>
    <recommendedName>
        <fullName evidence="9">Histone H4</fullName>
    </recommendedName>
</protein>
<keyword evidence="13" id="KW-1185">Reference proteome</keyword>
<dbReference type="Gramene" id="AUR62030687-RA">
    <property type="protein sequence ID" value="AUR62030687-RA:cds"/>
    <property type="gene ID" value="AUR62030687"/>
</dbReference>
<evidence type="ECO:0000256" key="9">
    <source>
        <dbReference type="RuleBase" id="RU000528"/>
    </source>
</evidence>
<accession>A0A803MJV4</accession>
<dbReference type="GO" id="GO:0000786">
    <property type="term" value="C:nucleosome"/>
    <property type="evidence" value="ECO:0007669"/>
    <property type="project" value="UniProtKB-KW"/>
</dbReference>
<dbReference type="AlphaFoldDB" id="A0A803MJV4"/>
<dbReference type="SUPFAM" id="SSF47113">
    <property type="entry name" value="Histone-fold"/>
    <property type="match status" value="1"/>
</dbReference>
<dbReference type="EnsemblPlants" id="AUR62030687-RA">
    <property type="protein sequence ID" value="AUR62030687-RA:cds"/>
    <property type="gene ID" value="AUR62030687"/>
</dbReference>
<name>A0A803MJV4_CHEQI</name>
<dbReference type="PROSITE" id="PS00047">
    <property type="entry name" value="HISTONE_H4"/>
    <property type="match status" value="1"/>
</dbReference>